<dbReference type="PANTHER" id="PTHR42648:SF11">
    <property type="entry name" value="TRANSPOSON TY4-P GAG-POL POLYPROTEIN"/>
    <property type="match status" value="1"/>
</dbReference>
<dbReference type="AlphaFoldDB" id="A5BK65"/>
<keyword evidence="3" id="KW-0255">Endonuclease</keyword>
<evidence type="ECO:0000256" key="7">
    <source>
        <dbReference type="ARBA" id="ARBA00022918"/>
    </source>
</evidence>
<evidence type="ECO:0000256" key="5">
    <source>
        <dbReference type="ARBA" id="ARBA00022842"/>
    </source>
</evidence>
<dbReference type="GO" id="GO:0016787">
    <property type="term" value="F:hydrolase activity"/>
    <property type="evidence" value="ECO:0007669"/>
    <property type="project" value="UniProtKB-KW"/>
</dbReference>
<dbReference type="InterPro" id="IPR012337">
    <property type="entry name" value="RNaseH-like_sf"/>
</dbReference>
<dbReference type="GO" id="GO:0004519">
    <property type="term" value="F:endonuclease activity"/>
    <property type="evidence" value="ECO:0007669"/>
    <property type="project" value="UniProtKB-KW"/>
</dbReference>
<evidence type="ECO:0000256" key="2">
    <source>
        <dbReference type="ARBA" id="ARBA00022723"/>
    </source>
</evidence>
<feature type="domain" description="Retroviral polymerase SH3-like" evidence="10">
    <location>
        <begin position="126"/>
        <end position="171"/>
    </location>
</feature>
<evidence type="ECO:0000313" key="11">
    <source>
        <dbReference type="EMBL" id="CAN61458.1"/>
    </source>
</evidence>
<keyword evidence="8" id="KW-0239">DNA-directed DNA polymerase</keyword>
<dbReference type="GO" id="GO:0003964">
    <property type="term" value="F:RNA-directed DNA polymerase activity"/>
    <property type="evidence" value="ECO:0007669"/>
    <property type="project" value="UniProtKB-KW"/>
</dbReference>
<sequence length="263" mass="30114">MANQVYGSAASSSIPSDWIRRFRSYQSHMSGLGLNSGGEYVSRVFDSMLLKIGIKRELSCAHTPLQNGVSERKNRHLVESCRAGPCYRPREFRRFLGANALGLKPFCITKLRLRQFPTRRYKICYTRRKLDKRAVKCVFVGSSTERKGWREPSTRGVYESRDVVFDEGTRWGGFAAEREDVRQLLTSSRYLHLGEKSTAPKDADFFRSATPFFLGGIWTGSLRVNLLFLQISLKVLGELLFSPIVRSQNLNIYTTLNFYPLMK</sequence>
<keyword evidence="9" id="KW-0233">DNA recombination</keyword>
<dbReference type="GO" id="GO:0046872">
    <property type="term" value="F:metal ion binding"/>
    <property type="evidence" value="ECO:0007669"/>
    <property type="project" value="UniProtKB-KW"/>
</dbReference>
<keyword evidence="2" id="KW-0479">Metal-binding</keyword>
<evidence type="ECO:0000256" key="8">
    <source>
        <dbReference type="ARBA" id="ARBA00022932"/>
    </source>
</evidence>
<keyword evidence="5" id="KW-0460">Magnesium</keyword>
<dbReference type="InterPro" id="IPR039537">
    <property type="entry name" value="Retrotran_Ty1/copia-like"/>
</dbReference>
<dbReference type="GO" id="GO:0003676">
    <property type="term" value="F:nucleic acid binding"/>
    <property type="evidence" value="ECO:0007669"/>
    <property type="project" value="InterPro"/>
</dbReference>
<keyword evidence="4" id="KW-0378">Hydrolase</keyword>
<keyword evidence="1" id="KW-0540">Nuclease</keyword>
<keyword evidence="8" id="KW-0548">Nucleotidyltransferase</keyword>
<name>A5BK65_VITVI</name>
<keyword evidence="7" id="KW-0695">RNA-directed DNA polymerase</keyword>
<evidence type="ECO:0000259" key="10">
    <source>
        <dbReference type="Pfam" id="PF25597"/>
    </source>
</evidence>
<reference evidence="11" key="1">
    <citation type="journal article" date="2007" name="PLoS ONE">
        <title>The first genome sequence of an elite grapevine cultivar (Pinot noir Vitis vinifera L.): coping with a highly heterozygous genome.</title>
        <authorList>
            <person name="Velasco R."/>
            <person name="Zharkikh A."/>
            <person name="Troggio M."/>
            <person name="Cartwright D.A."/>
            <person name="Cestaro A."/>
            <person name="Pruss D."/>
            <person name="Pindo M."/>
            <person name="FitzGerald L.M."/>
            <person name="Vezzulli S."/>
            <person name="Reid J."/>
            <person name="Malacarne G."/>
            <person name="Iliev D."/>
            <person name="Coppola G."/>
            <person name="Wardell B."/>
            <person name="Micheletti D."/>
            <person name="Macalma T."/>
            <person name="Facci M."/>
            <person name="Mitchell J.T."/>
            <person name="Perazzolli M."/>
            <person name="Eldredge G."/>
            <person name="Gatto P."/>
            <person name="Oyzerski R."/>
            <person name="Moretto M."/>
            <person name="Gutin N."/>
            <person name="Stefanini M."/>
            <person name="Chen Y."/>
            <person name="Segala C."/>
            <person name="Davenport C."/>
            <person name="Dematte L."/>
            <person name="Mraz A."/>
            <person name="Battilana J."/>
            <person name="Stormo K."/>
            <person name="Costa F."/>
            <person name="Tao Q."/>
            <person name="Si-Ammour A."/>
            <person name="Harkins T."/>
            <person name="Lackey A."/>
            <person name="Perbost C."/>
            <person name="Taillon B."/>
            <person name="Stella A."/>
            <person name="Solovyev V."/>
            <person name="Fawcett J.A."/>
            <person name="Sterck L."/>
            <person name="Vandepoele K."/>
            <person name="Grando S.M."/>
            <person name="Toppo S."/>
            <person name="Moser C."/>
            <person name="Lanchbury J."/>
            <person name="Bogden R."/>
            <person name="Skolnick M."/>
            <person name="Sgaramella V."/>
            <person name="Bhatnagar S.K."/>
            <person name="Fontana P."/>
            <person name="Gutin A."/>
            <person name="Van de Peer Y."/>
            <person name="Salamini F."/>
            <person name="Viola R."/>
        </authorList>
    </citation>
    <scope>NUCLEOTIDE SEQUENCE</scope>
</reference>
<dbReference type="InterPro" id="IPR036397">
    <property type="entry name" value="RNaseH_sf"/>
</dbReference>
<keyword evidence="8" id="KW-0808">Transferase</keyword>
<dbReference type="Pfam" id="PF25597">
    <property type="entry name" value="SH3_retrovirus"/>
    <property type="match status" value="1"/>
</dbReference>
<evidence type="ECO:0000256" key="1">
    <source>
        <dbReference type="ARBA" id="ARBA00022722"/>
    </source>
</evidence>
<dbReference type="GO" id="GO:0015074">
    <property type="term" value="P:DNA integration"/>
    <property type="evidence" value="ECO:0007669"/>
    <property type="project" value="UniProtKB-KW"/>
</dbReference>
<dbReference type="GO" id="GO:0006310">
    <property type="term" value="P:DNA recombination"/>
    <property type="evidence" value="ECO:0007669"/>
    <property type="project" value="UniProtKB-KW"/>
</dbReference>
<gene>
    <name evidence="11" type="ORF">VITISV_029797</name>
</gene>
<keyword evidence="6" id="KW-0229">DNA integration</keyword>
<evidence type="ECO:0000256" key="6">
    <source>
        <dbReference type="ARBA" id="ARBA00022908"/>
    </source>
</evidence>
<dbReference type="InterPro" id="IPR057670">
    <property type="entry name" value="SH3_retrovirus"/>
</dbReference>
<dbReference type="Gene3D" id="3.30.420.10">
    <property type="entry name" value="Ribonuclease H-like superfamily/Ribonuclease H"/>
    <property type="match status" value="1"/>
</dbReference>
<dbReference type="SUPFAM" id="SSF53098">
    <property type="entry name" value="Ribonuclease H-like"/>
    <property type="match status" value="1"/>
</dbReference>
<accession>A5BK65</accession>
<dbReference type="PANTHER" id="PTHR42648">
    <property type="entry name" value="TRANSPOSASE, PUTATIVE-RELATED"/>
    <property type="match status" value="1"/>
</dbReference>
<evidence type="ECO:0000256" key="3">
    <source>
        <dbReference type="ARBA" id="ARBA00022759"/>
    </source>
</evidence>
<evidence type="ECO:0000256" key="4">
    <source>
        <dbReference type="ARBA" id="ARBA00022801"/>
    </source>
</evidence>
<organism evidence="11">
    <name type="scientific">Vitis vinifera</name>
    <name type="common">Grape</name>
    <dbReference type="NCBI Taxonomy" id="29760"/>
    <lineage>
        <taxon>Eukaryota</taxon>
        <taxon>Viridiplantae</taxon>
        <taxon>Streptophyta</taxon>
        <taxon>Embryophyta</taxon>
        <taxon>Tracheophyta</taxon>
        <taxon>Spermatophyta</taxon>
        <taxon>Magnoliopsida</taxon>
        <taxon>eudicotyledons</taxon>
        <taxon>Gunneridae</taxon>
        <taxon>Pentapetalae</taxon>
        <taxon>rosids</taxon>
        <taxon>Vitales</taxon>
        <taxon>Vitaceae</taxon>
        <taxon>Viteae</taxon>
        <taxon>Vitis</taxon>
    </lineage>
</organism>
<proteinExistence type="predicted"/>
<dbReference type="GO" id="GO:0003887">
    <property type="term" value="F:DNA-directed DNA polymerase activity"/>
    <property type="evidence" value="ECO:0007669"/>
    <property type="project" value="UniProtKB-KW"/>
</dbReference>
<dbReference type="EMBL" id="AM462343">
    <property type="protein sequence ID" value="CAN61458.1"/>
    <property type="molecule type" value="Genomic_DNA"/>
</dbReference>
<evidence type="ECO:0000256" key="9">
    <source>
        <dbReference type="ARBA" id="ARBA00023172"/>
    </source>
</evidence>
<protein>
    <recommendedName>
        <fullName evidence="10">Retroviral polymerase SH3-like domain-containing protein</fullName>
    </recommendedName>
</protein>